<proteinExistence type="predicted"/>
<organism evidence="1 2">
    <name type="scientific">Euplotes crassus</name>
    <dbReference type="NCBI Taxonomy" id="5936"/>
    <lineage>
        <taxon>Eukaryota</taxon>
        <taxon>Sar</taxon>
        <taxon>Alveolata</taxon>
        <taxon>Ciliophora</taxon>
        <taxon>Intramacronucleata</taxon>
        <taxon>Spirotrichea</taxon>
        <taxon>Hypotrichia</taxon>
        <taxon>Euplotida</taxon>
        <taxon>Euplotidae</taxon>
        <taxon>Moneuplotes</taxon>
    </lineage>
</organism>
<protein>
    <submittedName>
        <fullName evidence="1">Uncharacterized protein</fullName>
    </submittedName>
</protein>
<accession>A0AAD1X1Z4</accession>
<gene>
    <name evidence="1" type="ORF">ECRASSUSDP1_LOCUS1431</name>
</gene>
<reference evidence="1" key="1">
    <citation type="submission" date="2023-07" db="EMBL/GenBank/DDBJ databases">
        <authorList>
            <consortium name="AG Swart"/>
            <person name="Singh M."/>
            <person name="Singh A."/>
            <person name="Seah K."/>
            <person name="Emmerich C."/>
        </authorList>
    </citation>
    <scope>NUCLEOTIDE SEQUENCE</scope>
    <source>
        <strain evidence="1">DP1</strain>
    </source>
</reference>
<sequence>MPTASSSDSTNSLKECKDEKYCACASSPISQRVLFLGMVCVRIYS</sequence>
<dbReference type="AlphaFoldDB" id="A0AAD1X1Z4"/>
<name>A0AAD1X1Z4_EUPCR</name>
<keyword evidence="2" id="KW-1185">Reference proteome</keyword>
<evidence type="ECO:0000313" key="2">
    <source>
        <dbReference type="Proteomes" id="UP001295684"/>
    </source>
</evidence>
<comment type="caution">
    <text evidence="1">The sequence shown here is derived from an EMBL/GenBank/DDBJ whole genome shotgun (WGS) entry which is preliminary data.</text>
</comment>
<dbReference type="EMBL" id="CAMPGE010001350">
    <property type="protein sequence ID" value="CAI2360133.1"/>
    <property type="molecule type" value="Genomic_DNA"/>
</dbReference>
<evidence type="ECO:0000313" key="1">
    <source>
        <dbReference type="EMBL" id="CAI2360133.1"/>
    </source>
</evidence>
<dbReference type="Proteomes" id="UP001295684">
    <property type="component" value="Unassembled WGS sequence"/>
</dbReference>